<keyword evidence="10" id="KW-1208">Phospholipid metabolism</keyword>
<evidence type="ECO:0000313" key="14">
    <source>
        <dbReference type="Proteomes" id="UP000319342"/>
    </source>
</evidence>
<evidence type="ECO:0000256" key="2">
    <source>
        <dbReference type="ARBA" id="ARBA00005189"/>
    </source>
</evidence>
<keyword evidence="4" id="KW-0444">Lipid biosynthesis</keyword>
<reference evidence="13 14" key="1">
    <citation type="submission" date="2019-02" db="EMBL/GenBank/DDBJ databases">
        <title>Deep-cultivation of Planctomycetes and their phenomic and genomic characterization uncovers novel biology.</title>
        <authorList>
            <person name="Wiegand S."/>
            <person name="Jogler M."/>
            <person name="Boedeker C."/>
            <person name="Pinto D."/>
            <person name="Vollmers J."/>
            <person name="Rivas-Marin E."/>
            <person name="Kohn T."/>
            <person name="Peeters S.H."/>
            <person name="Heuer A."/>
            <person name="Rast P."/>
            <person name="Oberbeckmann S."/>
            <person name="Bunk B."/>
            <person name="Jeske O."/>
            <person name="Meyerdierks A."/>
            <person name="Storesund J.E."/>
            <person name="Kallscheuer N."/>
            <person name="Luecker S."/>
            <person name="Lage O.M."/>
            <person name="Pohl T."/>
            <person name="Merkel B.J."/>
            <person name="Hornburger P."/>
            <person name="Mueller R.-W."/>
            <person name="Bruemmer F."/>
            <person name="Labrenz M."/>
            <person name="Spormann A.M."/>
            <person name="Op den Camp H."/>
            <person name="Overmann J."/>
            <person name="Amann R."/>
            <person name="Jetten M.S.M."/>
            <person name="Mascher T."/>
            <person name="Medema M.H."/>
            <person name="Devos D.P."/>
            <person name="Kaster A.-K."/>
            <person name="Ovreas L."/>
            <person name="Rohde M."/>
            <person name="Galperin M.Y."/>
            <person name="Jogler C."/>
        </authorList>
    </citation>
    <scope>NUCLEOTIDE SEQUENCE [LARGE SCALE GENOMIC DNA]</scope>
    <source>
        <strain evidence="13 14">Pla163</strain>
    </source>
</reference>
<accession>A0A518D2Z9</accession>
<dbReference type="OrthoDB" id="9802030at2"/>
<dbReference type="GO" id="GO:0006646">
    <property type="term" value="P:phosphatidylethanolamine biosynthetic process"/>
    <property type="evidence" value="ECO:0007669"/>
    <property type="project" value="UniProtKB-UniPathway"/>
</dbReference>
<protein>
    <recommendedName>
        <fullName evidence="3">phosphatidylserine decarboxylase</fullName>
        <ecNumber evidence="3">4.1.1.65</ecNumber>
    </recommendedName>
</protein>
<comment type="pathway">
    <text evidence="2">Lipid metabolism.</text>
</comment>
<dbReference type="AlphaFoldDB" id="A0A518D2Z9"/>
<organism evidence="13 14">
    <name type="scientific">Rohdeia mirabilis</name>
    <dbReference type="NCBI Taxonomy" id="2528008"/>
    <lineage>
        <taxon>Bacteria</taxon>
        <taxon>Pseudomonadati</taxon>
        <taxon>Planctomycetota</taxon>
        <taxon>Planctomycetia</taxon>
        <taxon>Planctomycetia incertae sedis</taxon>
        <taxon>Rohdeia</taxon>
    </lineage>
</organism>
<dbReference type="PANTHER" id="PTHR10067">
    <property type="entry name" value="PHOSPHATIDYLSERINE DECARBOXYLASE"/>
    <property type="match status" value="1"/>
</dbReference>
<keyword evidence="6" id="KW-0443">Lipid metabolism</keyword>
<dbReference type="InterPro" id="IPR033177">
    <property type="entry name" value="PSD-B"/>
</dbReference>
<evidence type="ECO:0000256" key="5">
    <source>
        <dbReference type="ARBA" id="ARBA00022793"/>
    </source>
</evidence>
<keyword evidence="11" id="KW-0670">Pyruvate</keyword>
<dbReference type="InterPro" id="IPR003817">
    <property type="entry name" value="PS_Dcarbxylase"/>
</dbReference>
<keyword evidence="8" id="KW-0594">Phospholipid biosynthesis</keyword>
<dbReference type="Pfam" id="PF02666">
    <property type="entry name" value="PS_Dcarbxylase"/>
    <property type="match status" value="1"/>
</dbReference>
<dbReference type="Proteomes" id="UP000319342">
    <property type="component" value="Chromosome"/>
</dbReference>
<gene>
    <name evidence="13" type="primary">psd</name>
    <name evidence="13" type="ORF">Pla163_30070</name>
</gene>
<keyword evidence="14" id="KW-1185">Reference proteome</keyword>
<comment type="pathway">
    <text evidence="12">Phospholipid metabolism; phosphatidylethanolamine biosynthesis.</text>
</comment>
<dbReference type="GO" id="GO:0004609">
    <property type="term" value="F:phosphatidylserine decarboxylase activity"/>
    <property type="evidence" value="ECO:0007669"/>
    <property type="project" value="UniProtKB-EC"/>
</dbReference>
<evidence type="ECO:0000256" key="8">
    <source>
        <dbReference type="ARBA" id="ARBA00023209"/>
    </source>
</evidence>
<sequence>MDHRLLSSRLVGLLADLPLPRFARAFAWRRFASAVGANLEEVERPLDEYRSLNHFFVRRLAPGRRSFPTDPVLFPSPVDGRVQSIERIGGEGHVLQAKGQPYGVRELLGPAAPERLDGWWSWILYLSPRDYHRVHSPFAGRPRSITWIEGERISVAPKVLERIPRVFVRNARAVVEIETESGPAFLVMVGALNVSRIRLEGVETGASTVPAGLHYAVGDELGRFEMGSTVILVTPPDGPVPSAELEPGRAVRLGETIGRYAPA</sequence>
<evidence type="ECO:0000313" key="13">
    <source>
        <dbReference type="EMBL" id="QDU85861.1"/>
    </source>
</evidence>
<keyword evidence="9 13" id="KW-0456">Lyase</keyword>
<evidence type="ECO:0000256" key="6">
    <source>
        <dbReference type="ARBA" id="ARBA00023098"/>
    </source>
</evidence>
<evidence type="ECO:0000256" key="9">
    <source>
        <dbReference type="ARBA" id="ARBA00023239"/>
    </source>
</evidence>
<dbReference type="NCBIfam" id="TIGR00163">
    <property type="entry name" value="PS_decarb"/>
    <property type="match status" value="1"/>
</dbReference>
<evidence type="ECO:0000256" key="7">
    <source>
        <dbReference type="ARBA" id="ARBA00023145"/>
    </source>
</evidence>
<dbReference type="EC" id="4.1.1.65" evidence="3"/>
<dbReference type="RefSeq" id="WP_145190006.1">
    <property type="nucleotide sequence ID" value="NZ_CP036290.1"/>
</dbReference>
<evidence type="ECO:0000256" key="10">
    <source>
        <dbReference type="ARBA" id="ARBA00023264"/>
    </source>
</evidence>
<keyword evidence="7" id="KW-0865">Zymogen</keyword>
<evidence type="ECO:0000256" key="12">
    <source>
        <dbReference type="ARBA" id="ARBA00024326"/>
    </source>
</evidence>
<name>A0A518D2Z9_9BACT</name>
<keyword evidence="5" id="KW-0210">Decarboxylase</keyword>
<comment type="cofactor">
    <cofactor evidence="1">
        <name>pyruvate</name>
        <dbReference type="ChEBI" id="CHEBI:15361"/>
    </cofactor>
</comment>
<dbReference type="EMBL" id="CP036290">
    <property type="protein sequence ID" value="QDU85861.1"/>
    <property type="molecule type" value="Genomic_DNA"/>
</dbReference>
<evidence type="ECO:0000256" key="3">
    <source>
        <dbReference type="ARBA" id="ARBA00012243"/>
    </source>
</evidence>
<evidence type="ECO:0000256" key="1">
    <source>
        <dbReference type="ARBA" id="ARBA00001928"/>
    </source>
</evidence>
<evidence type="ECO:0000256" key="4">
    <source>
        <dbReference type="ARBA" id="ARBA00022516"/>
    </source>
</evidence>
<evidence type="ECO:0000256" key="11">
    <source>
        <dbReference type="ARBA" id="ARBA00023317"/>
    </source>
</evidence>
<dbReference type="PANTHER" id="PTHR10067:SF6">
    <property type="entry name" value="PHOSPHATIDYLSERINE DECARBOXYLASE PROENZYME, MITOCHONDRIAL"/>
    <property type="match status" value="1"/>
</dbReference>
<proteinExistence type="predicted"/>
<dbReference type="UniPathway" id="UPA00558"/>